<dbReference type="Proteomes" id="UP000431269">
    <property type="component" value="Chromosome"/>
</dbReference>
<gene>
    <name evidence="2" type="ORF">DSM104635_03260</name>
</gene>
<feature type="signal peptide" evidence="1">
    <location>
        <begin position="1"/>
        <end position="20"/>
    </location>
</feature>
<evidence type="ECO:0008006" key="4">
    <source>
        <dbReference type="Google" id="ProtNLM"/>
    </source>
</evidence>
<dbReference type="RefSeq" id="WP_158767190.1">
    <property type="nucleotide sequence ID" value="NZ_CP047045.1"/>
</dbReference>
<feature type="chain" id="PRO_5026043756" description="Secreted protein" evidence="1">
    <location>
        <begin position="21"/>
        <end position="140"/>
    </location>
</feature>
<keyword evidence="3" id="KW-1185">Reference proteome</keyword>
<proteinExistence type="predicted"/>
<dbReference type="KEGG" id="tsv:DSM104635_03260"/>
<name>A0A6I6MQG1_9CAUL</name>
<keyword evidence="1" id="KW-0732">Signal</keyword>
<reference evidence="3" key="1">
    <citation type="submission" date="2019-12" db="EMBL/GenBank/DDBJ databases">
        <title>Complete genome of Terracaulis silvestris 0127_4.</title>
        <authorList>
            <person name="Vieira S."/>
            <person name="Riedel T."/>
            <person name="Sproer C."/>
            <person name="Pascual J."/>
            <person name="Boedeker C."/>
            <person name="Overmann J."/>
        </authorList>
    </citation>
    <scope>NUCLEOTIDE SEQUENCE [LARGE SCALE GENOMIC DNA]</scope>
    <source>
        <strain evidence="3">0127_4</strain>
    </source>
</reference>
<sequence>MRKWLLALAFSVFAIPAAHAEDFTLTVPVNVSGLPANVHTVWVTCQVMESSRSRITAVAGQRIAITGGAYRADVVLTANASAGRDPSLATQYRCVAWFFGAVAGDPQQAYFMEGSPHATHVFPLAPGAAFLLDTGDTPLR</sequence>
<protein>
    <recommendedName>
        <fullName evidence="4">Secreted protein</fullName>
    </recommendedName>
</protein>
<evidence type="ECO:0000313" key="2">
    <source>
        <dbReference type="EMBL" id="QGZ96401.1"/>
    </source>
</evidence>
<dbReference type="AlphaFoldDB" id="A0A6I6MQG1"/>
<evidence type="ECO:0000313" key="3">
    <source>
        <dbReference type="Proteomes" id="UP000431269"/>
    </source>
</evidence>
<organism evidence="2 3">
    <name type="scientific">Terricaulis silvestris</name>
    <dbReference type="NCBI Taxonomy" id="2686094"/>
    <lineage>
        <taxon>Bacteria</taxon>
        <taxon>Pseudomonadati</taxon>
        <taxon>Pseudomonadota</taxon>
        <taxon>Alphaproteobacteria</taxon>
        <taxon>Caulobacterales</taxon>
        <taxon>Caulobacteraceae</taxon>
        <taxon>Terricaulis</taxon>
    </lineage>
</organism>
<evidence type="ECO:0000256" key="1">
    <source>
        <dbReference type="SAM" id="SignalP"/>
    </source>
</evidence>
<dbReference type="EMBL" id="CP047045">
    <property type="protein sequence ID" value="QGZ96401.1"/>
    <property type="molecule type" value="Genomic_DNA"/>
</dbReference>
<accession>A0A6I6MQG1</accession>